<feature type="transmembrane region" description="Helical" evidence="10">
    <location>
        <begin position="62"/>
        <end position="86"/>
    </location>
</feature>
<gene>
    <name evidence="12" type="ORF">MSPICULIGERA_LOCUS25276</name>
</gene>
<dbReference type="SUPFAM" id="SSF81321">
    <property type="entry name" value="Family A G protein-coupled receptor-like"/>
    <property type="match status" value="1"/>
</dbReference>
<keyword evidence="6 10" id="KW-0472">Membrane</keyword>
<evidence type="ECO:0000256" key="3">
    <source>
        <dbReference type="ARBA" id="ARBA00022692"/>
    </source>
</evidence>
<feature type="transmembrane region" description="Helical" evidence="10">
    <location>
        <begin position="306"/>
        <end position="335"/>
    </location>
</feature>
<feature type="transmembrane region" description="Helical" evidence="10">
    <location>
        <begin position="106"/>
        <end position="127"/>
    </location>
</feature>
<dbReference type="PRINTS" id="PR00237">
    <property type="entry name" value="GPCRRHODOPSN"/>
</dbReference>
<dbReference type="PROSITE" id="PS50262">
    <property type="entry name" value="G_PROTEIN_RECEP_F1_2"/>
    <property type="match status" value="1"/>
</dbReference>
<sequence length="420" mass="47701">MNNTTIPPEIEAEPSYYTLSIWELILFCLLYSAIAILAVFGNLLVIFVTIKKLRTRSVTTYFIINLAFADLLTGIFAIPFKFQAALFQEWFLPSALCKIVPYTESVTLSVSVFTLTASAIHEFGTVFSPKRGRLSGTSASQSSAVSQRRSRLLILAIWIAAVVLSLPTGLFHALDEDEFDHTVRCLPTYGDTQWWKAYNVKMIVLTYFVPMFILDTAYILIAFKIWTTTTAITEELMAATDKNAIEAGNRKKSMSSCKSSRQHIGPRPSFNKLMKMLIIVVALFSLCWFPLESYLLFNEIFPEINLWYYINVFFFCSHWLAMSNSCLNPIIYGLYNDKYNKEYKKVFAGFWSYCVKKRKHETPDSSENFVTEYPPCTLIYKETTGTGAHPSYSETFQIAPPPPNPAPPRARTPTGRPTVL</sequence>
<comment type="caution">
    <text evidence="12">The sequence shown here is derived from an EMBL/GenBank/DDBJ whole genome shotgun (WGS) entry which is preliminary data.</text>
</comment>
<accession>A0AA36GCK8</accession>
<keyword evidence="13" id="KW-1185">Reference proteome</keyword>
<dbReference type="Pfam" id="PF00001">
    <property type="entry name" value="7tm_1"/>
    <property type="match status" value="1"/>
</dbReference>
<feature type="region of interest" description="Disordered" evidence="9">
    <location>
        <begin position="392"/>
        <end position="420"/>
    </location>
</feature>
<evidence type="ECO:0000256" key="10">
    <source>
        <dbReference type="SAM" id="Phobius"/>
    </source>
</evidence>
<keyword evidence="3 10" id="KW-0812">Transmembrane</keyword>
<proteinExistence type="inferred from homology"/>
<dbReference type="Gene3D" id="1.20.1070.10">
    <property type="entry name" value="Rhodopsin 7-helix transmembrane proteins"/>
    <property type="match status" value="1"/>
</dbReference>
<evidence type="ECO:0000256" key="2">
    <source>
        <dbReference type="ARBA" id="ARBA00010663"/>
    </source>
</evidence>
<keyword evidence="4 10" id="KW-1133">Transmembrane helix</keyword>
<feature type="transmembrane region" description="Helical" evidence="10">
    <location>
        <begin position="24"/>
        <end position="50"/>
    </location>
</feature>
<dbReference type="PANTHER" id="PTHR45695:SF9">
    <property type="entry name" value="LEUCOKININ RECEPTOR"/>
    <property type="match status" value="1"/>
</dbReference>
<keyword evidence="5" id="KW-0297">G-protein coupled receptor</keyword>
<comment type="subcellular location">
    <subcellularLocation>
        <location evidence="1">Membrane</location>
        <topology evidence="1">Multi-pass membrane protein</topology>
    </subcellularLocation>
</comment>
<organism evidence="12 13">
    <name type="scientific">Mesorhabditis spiculigera</name>
    <dbReference type="NCBI Taxonomy" id="96644"/>
    <lineage>
        <taxon>Eukaryota</taxon>
        <taxon>Metazoa</taxon>
        <taxon>Ecdysozoa</taxon>
        <taxon>Nematoda</taxon>
        <taxon>Chromadorea</taxon>
        <taxon>Rhabditida</taxon>
        <taxon>Rhabditina</taxon>
        <taxon>Rhabditomorpha</taxon>
        <taxon>Rhabditoidea</taxon>
        <taxon>Rhabditidae</taxon>
        <taxon>Mesorhabditinae</taxon>
        <taxon>Mesorhabditis</taxon>
    </lineage>
</organism>
<feature type="non-terminal residue" evidence="12">
    <location>
        <position position="1"/>
    </location>
</feature>
<reference evidence="12" key="1">
    <citation type="submission" date="2023-06" db="EMBL/GenBank/DDBJ databases">
        <authorList>
            <person name="Delattre M."/>
        </authorList>
    </citation>
    <scope>NUCLEOTIDE SEQUENCE</scope>
    <source>
        <strain evidence="12">AF72</strain>
    </source>
</reference>
<dbReference type="GO" id="GO:0004983">
    <property type="term" value="F:neuropeptide Y receptor activity"/>
    <property type="evidence" value="ECO:0007669"/>
    <property type="project" value="InterPro"/>
</dbReference>
<feature type="transmembrane region" description="Helical" evidence="10">
    <location>
        <begin position="202"/>
        <end position="223"/>
    </location>
</feature>
<dbReference type="InterPro" id="IPR017452">
    <property type="entry name" value="GPCR_Rhodpsn_7TM"/>
</dbReference>
<evidence type="ECO:0000256" key="7">
    <source>
        <dbReference type="ARBA" id="ARBA00023170"/>
    </source>
</evidence>
<dbReference type="PRINTS" id="PR01012">
    <property type="entry name" value="NRPEPTIDEYR"/>
</dbReference>
<evidence type="ECO:0000313" key="13">
    <source>
        <dbReference type="Proteomes" id="UP001177023"/>
    </source>
</evidence>
<evidence type="ECO:0000259" key="11">
    <source>
        <dbReference type="PROSITE" id="PS50262"/>
    </source>
</evidence>
<dbReference type="EMBL" id="CATQJA010002710">
    <property type="protein sequence ID" value="CAJ0587301.1"/>
    <property type="molecule type" value="Genomic_DNA"/>
</dbReference>
<feature type="transmembrane region" description="Helical" evidence="10">
    <location>
        <begin position="152"/>
        <end position="174"/>
    </location>
</feature>
<dbReference type="InterPro" id="IPR000611">
    <property type="entry name" value="NPY_rcpt"/>
</dbReference>
<feature type="domain" description="G-protein coupled receptors family 1 profile" evidence="11">
    <location>
        <begin position="41"/>
        <end position="332"/>
    </location>
</feature>
<name>A0AA36GCK8_9BILA</name>
<evidence type="ECO:0000256" key="4">
    <source>
        <dbReference type="ARBA" id="ARBA00022989"/>
    </source>
</evidence>
<feature type="transmembrane region" description="Helical" evidence="10">
    <location>
        <begin position="273"/>
        <end position="291"/>
    </location>
</feature>
<comment type="similarity">
    <text evidence="2">Belongs to the G-protein coupled receptor 1 family.</text>
</comment>
<evidence type="ECO:0000256" key="1">
    <source>
        <dbReference type="ARBA" id="ARBA00004141"/>
    </source>
</evidence>
<evidence type="ECO:0000256" key="8">
    <source>
        <dbReference type="ARBA" id="ARBA00023224"/>
    </source>
</evidence>
<keyword evidence="7" id="KW-0675">Receptor</keyword>
<dbReference type="AlphaFoldDB" id="A0AA36GCK8"/>
<feature type="compositionally biased region" description="Pro residues" evidence="9">
    <location>
        <begin position="399"/>
        <end position="410"/>
    </location>
</feature>
<dbReference type="Proteomes" id="UP001177023">
    <property type="component" value="Unassembled WGS sequence"/>
</dbReference>
<protein>
    <recommendedName>
        <fullName evidence="11">G-protein coupled receptors family 1 profile domain-containing protein</fullName>
    </recommendedName>
</protein>
<evidence type="ECO:0000313" key="12">
    <source>
        <dbReference type="EMBL" id="CAJ0587301.1"/>
    </source>
</evidence>
<feature type="compositionally biased region" description="Low complexity" evidence="9">
    <location>
        <begin position="411"/>
        <end position="420"/>
    </location>
</feature>
<keyword evidence="8" id="KW-0807">Transducer</keyword>
<evidence type="ECO:0000256" key="5">
    <source>
        <dbReference type="ARBA" id="ARBA00023040"/>
    </source>
</evidence>
<evidence type="ECO:0000256" key="9">
    <source>
        <dbReference type="SAM" id="MobiDB-lite"/>
    </source>
</evidence>
<evidence type="ECO:0000256" key="6">
    <source>
        <dbReference type="ARBA" id="ARBA00023136"/>
    </source>
</evidence>
<dbReference type="SMART" id="SM01381">
    <property type="entry name" value="7TM_GPCR_Srsx"/>
    <property type="match status" value="1"/>
</dbReference>
<dbReference type="GO" id="GO:0005886">
    <property type="term" value="C:plasma membrane"/>
    <property type="evidence" value="ECO:0007669"/>
    <property type="project" value="TreeGrafter"/>
</dbReference>
<dbReference type="PANTHER" id="PTHR45695">
    <property type="entry name" value="LEUCOKININ RECEPTOR-RELATED"/>
    <property type="match status" value="1"/>
</dbReference>
<dbReference type="InterPro" id="IPR000276">
    <property type="entry name" value="GPCR_Rhodpsn"/>
</dbReference>